<protein>
    <recommendedName>
        <fullName evidence="1">Glycosyl transferase CAP10 domain-containing protein</fullName>
    </recommendedName>
</protein>
<evidence type="ECO:0000259" key="1">
    <source>
        <dbReference type="Pfam" id="PF05686"/>
    </source>
</evidence>
<dbReference type="EMBL" id="LGRX02009839">
    <property type="protein sequence ID" value="KAK3271329.1"/>
    <property type="molecule type" value="Genomic_DNA"/>
</dbReference>
<feature type="domain" description="Glycosyl transferase CAP10" evidence="1">
    <location>
        <begin position="10"/>
        <end position="133"/>
    </location>
</feature>
<evidence type="ECO:0000313" key="2">
    <source>
        <dbReference type="EMBL" id="KAK3271329.1"/>
    </source>
</evidence>
<evidence type="ECO:0000313" key="3">
    <source>
        <dbReference type="Proteomes" id="UP001190700"/>
    </source>
</evidence>
<keyword evidence="3" id="KW-1185">Reference proteome</keyword>
<accession>A0AAE0G4D1</accession>
<gene>
    <name evidence="2" type="ORF">CYMTET_20313</name>
</gene>
<proteinExistence type="predicted"/>
<dbReference type="Proteomes" id="UP001190700">
    <property type="component" value="Unassembled WGS sequence"/>
</dbReference>
<name>A0AAE0G4D1_9CHLO</name>
<reference evidence="2 3" key="1">
    <citation type="journal article" date="2015" name="Genome Biol. Evol.">
        <title>Comparative Genomics of a Bacterivorous Green Alga Reveals Evolutionary Causalities and Consequences of Phago-Mixotrophic Mode of Nutrition.</title>
        <authorList>
            <person name="Burns J.A."/>
            <person name="Paasch A."/>
            <person name="Narechania A."/>
            <person name="Kim E."/>
        </authorList>
    </citation>
    <scope>NUCLEOTIDE SEQUENCE [LARGE SCALE GENOMIC DNA]</scope>
    <source>
        <strain evidence="2 3">PLY_AMNH</strain>
    </source>
</reference>
<dbReference type="InterPro" id="IPR006598">
    <property type="entry name" value="CAP10"/>
</dbReference>
<organism evidence="2 3">
    <name type="scientific">Cymbomonas tetramitiformis</name>
    <dbReference type="NCBI Taxonomy" id="36881"/>
    <lineage>
        <taxon>Eukaryota</taxon>
        <taxon>Viridiplantae</taxon>
        <taxon>Chlorophyta</taxon>
        <taxon>Pyramimonadophyceae</taxon>
        <taxon>Pyramimonadales</taxon>
        <taxon>Pyramimonadaceae</taxon>
        <taxon>Cymbomonas</taxon>
    </lineage>
</organism>
<sequence>MAYPAALDDGSVVIHVRYADGNYEFYEKVLRDGEHYITVEKPEDIPAVIEELEADPARAARIAQNGQTLMGKMDLDEVLRFMHQYFTEYAKLQTFDVKPSKGSVAVTCEDDLYRHYHLVQYIHGDNSSCISPPPGPYLAPGYGGSYKGPGVLCEVEGPPEYPHEFCAPECKDMNKLGVACEAGRGGAGL</sequence>
<dbReference type="Pfam" id="PF05686">
    <property type="entry name" value="Glyco_transf_90"/>
    <property type="match status" value="1"/>
</dbReference>
<comment type="caution">
    <text evidence="2">The sequence shown here is derived from an EMBL/GenBank/DDBJ whole genome shotgun (WGS) entry which is preliminary data.</text>
</comment>
<dbReference type="AlphaFoldDB" id="A0AAE0G4D1"/>